<dbReference type="EMBL" id="KN832994">
    <property type="protein sequence ID" value="KIM82521.1"/>
    <property type="molecule type" value="Genomic_DNA"/>
</dbReference>
<evidence type="ECO:0000313" key="1">
    <source>
        <dbReference type="EMBL" id="KIM82521.1"/>
    </source>
</evidence>
<dbReference type="Gene3D" id="3.30.710.10">
    <property type="entry name" value="Potassium Channel Kv1.1, Chain A"/>
    <property type="match status" value="1"/>
</dbReference>
<name>A0A0C3FUC8_PILCF</name>
<evidence type="ECO:0008006" key="3">
    <source>
        <dbReference type="Google" id="ProtNLM"/>
    </source>
</evidence>
<gene>
    <name evidence="1" type="ORF">PILCRDRAFT_820381</name>
</gene>
<evidence type="ECO:0000313" key="2">
    <source>
        <dbReference type="Proteomes" id="UP000054166"/>
    </source>
</evidence>
<reference evidence="2" key="2">
    <citation type="submission" date="2015-01" db="EMBL/GenBank/DDBJ databases">
        <title>Evolutionary Origins and Diversification of the Mycorrhizal Mutualists.</title>
        <authorList>
            <consortium name="DOE Joint Genome Institute"/>
            <consortium name="Mycorrhizal Genomics Consortium"/>
            <person name="Kohler A."/>
            <person name="Kuo A."/>
            <person name="Nagy L.G."/>
            <person name="Floudas D."/>
            <person name="Copeland A."/>
            <person name="Barry K.W."/>
            <person name="Cichocki N."/>
            <person name="Veneault-Fourrey C."/>
            <person name="LaButti K."/>
            <person name="Lindquist E.A."/>
            <person name="Lipzen A."/>
            <person name="Lundell T."/>
            <person name="Morin E."/>
            <person name="Murat C."/>
            <person name="Riley R."/>
            <person name="Ohm R."/>
            <person name="Sun H."/>
            <person name="Tunlid A."/>
            <person name="Henrissat B."/>
            <person name="Grigoriev I.V."/>
            <person name="Hibbett D.S."/>
            <person name="Martin F."/>
        </authorList>
    </citation>
    <scope>NUCLEOTIDE SEQUENCE [LARGE SCALE GENOMIC DNA]</scope>
    <source>
        <strain evidence="2">F 1598</strain>
    </source>
</reference>
<sequence>MNLHIQPTPDIVMDQALIREPEKPVRDDLYYLESVIFLVEDNLFKVPEKYFISCPFYIWPLLRIFRVLLPSGMQDGFSDDTPIRLRAIARVDFERLLGLMYPASWPVTMGPDAWQSALKLSTLWGMGDIRNMAMESLPADDLDSVDRILLGQAYGVSDWLLSGYKSLAERESTISGQEGQRLGSDTVARLCEVREAGIKASFRPVPSQSRAEVYSKVGKSKYDYVSHIRSLFSEELAGAAVSRITSRAVFKSQCIDGNPAGSVDSQSVRNGRFYMECIVFLVEGTLFKVPRACFEHSQIFRDVFNLPCTNNAIIDGSDDGHPFKLDGISKIDFRAFLKLLYPQSIPLRGALSVKEWIAVLKLSTMWDLFSIRKLAIEELSKFTMNPVTRIILARQYRIQKWLFAGYEELAKRTEPISISEAEQLGLETAILIFQIREESHLAYLEDMEHECKEMQKDIENRFDRKYCSCAEGIWRVFAKELKDVEESVTGVAVPE</sequence>
<reference evidence="1 2" key="1">
    <citation type="submission" date="2014-04" db="EMBL/GenBank/DDBJ databases">
        <authorList>
            <consortium name="DOE Joint Genome Institute"/>
            <person name="Kuo A."/>
            <person name="Tarkka M."/>
            <person name="Buscot F."/>
            <person name="Kohler A."/>
            <person name="Nagy L.G."/>
            <person name="Floudas D."/>
            <person name="Copeland A."/>
            <person name="Barry K.W."/>
            <person name="Cichocki N."/>
            <person name="Veneault-Fourrey C."/>
            <person name="LaButti K."/>
            <person name="Lindquist E.A."/>
            <person name="Lipzen A."/>
            <person name="Lundell T."/>
            <person name="Morin E."/>
            <person name="Murat C."/>
            <person name="Sun H."/>
            <person name="Tunlid A."/>
            <person name="Henrissat B."/>
            <person name="Grigoriev I.V."/>
            <person name="Hibbett D.S."/>
            <person name="Martin F."/>
            <person name="Nordberg H.P."/>
            <person name="Cantor M.N."/>
            <person name="Hua S.X."/>
        </authorList>
    </citation>
    <scope>NUCLEOTIDE SEQUENCE [LARGE SCALE GENOMIC DNA]</scope>
    <source>
        <strain evidence="1 2">F 1598</strain>
    </source>
</reference>
<proteinExistence type="predicted"/>
<dbReference type="AlphaFoldDB" id="A0A0C3FUC8"/>
<organism evidence="1 2">
    <name type="scientific">Piloderma croceum (strain F 1598)</name>
    <dbReference type="NCBI Taxonomy" id="765440"/>
    <lineage>
        <taxon>Eukaryota</taxon>
        <taxon>Fungi</taxon>
        <taxon>Dikarya</taxon>
        <taxon>Basidiomycota</taxon>
        <taxon>Agaricomycotina</taxon>
        <taxon>Agaricomycetes</taxon>
        <taxon>Agaricomycetidae</taxon>
        <taxon>Atheliales</taxon>
        <taxon>Atheliaceae</taxon>
        <taxon>Piloderma</taxon>
    </lineage>
</organism>
<dbReference type="InParanoid" id="A0A0C3FUC8"/>
<dbReference type="HOGENOM" id="CLU_551071_0_0_1"/>
<dbReference type="STRING" id="765440.A0A0C3FUC8"/>
<keyword evidence="2" id="KW-1185">Reference proteome</keyword>
<dbReference type="InterPro" id="IPR011333">
    <property type="entry name" value="SKP1/BTB/POZ_sf"/>
</dbReference>
<accession>A0A0C3FUC8</accession>
<protein>
    <recommendedName>
        <fullName evidence="3">BTB domain-containing protein</fullName>
    </recommendedName>
</protein>
<dbReference type="OrthoDB" id="3199068at2759"/>
<dbReference type="Proteomes" id="UP000054166">
    <property type="component" value="Unassembled WGS sequence"/>
</dbReference>